<evidence type="ECO:0000313" key="11">
    <source>
        <dbReference type="Proteomes" id="UP000004367"/>
    </source>
</evidence>
<comment type="caution">
    <text evidence="10">The sequence shown here is derived from an EMBL/GenBank/DDBJ whole genome shotgun (WGS) entry which is preliminary data.</text>
</comment>
<proteinExistence type="inferred from homology"/>
<comment type="similarity">
    <text evidence="2">Belongs to the DedA family.</text>
</comment>
<keyword evidence="11" id="KW-1185">Reference proteome</keyword>
<dbReference type="OrthoDB" id="9813426at2"/>
<dbReference type="STRING" id="1089455.MOPEL_073_00350"/>
<feature type="transmembrane region" description="Helical" evidence="8">
    <location>
        <begin position="151"/>
        <end position="174"/>
    </location>
</feature>
<keyword evidence="5 8" id="KW-1133">Transmembrane helix</keyword>
<dbReference type="RefSeq" id="WP_009482293.1">
    <property type="nucleotide sequence ID" value="NZ_BAFE01000052.1"/>
</dbReference>
<dbReference type="PANTHER" id="PTHR42709:SF6">
    <property type="entry name" value="UNDECAPRENYL PHOSPHATE TRANSPORTER A"/>
    <property type="match status" value="1"/>
</dbReference>
<evidence type="ECO:0000256" key="3">
    <source>
        <dbReference type="ARBA" id="ARBA00022475"/>
    </source>
</evidence>
<feature type="region of interest" description="Disordered" evidence="7">
    <location>
        <begin position="213"/>
        <end position="237"/>
    </location>
</feature>
<evidence type="ECO:0000256" key="8">
    <source>
        <dbReference type="SAM" id="Phobius"/>
    </source>
</evidence>
<sequence>MLVPTPAAAPPTDGVAGWVVQVMDAVGAPGVGLLVGVENLFPPLPSEVILPLAGFSASLGTLSLVGAIVWATLGSVVGAWALYGLGHVLGRERIVRLLEKMPLVDVDDMLRAEEFFVRHGSTAVLVGRVVPVVRSLVSIPAGLERMPLLRFTVLTGLGSLVWNAALVLAGYALGEQYGLVAHYLEYVQYVVLAAVAVGLAFYVRTRLRRRRAGEREASRDEGESHGRDDTTRETARR</sequence>
<dbReference type="GO" id="GO:0005886">
    <property type="term" value="C:plasma membrane"/>
    <property type="evidence" value="ECO:0007669"/>
    <property type="project" value="UniProtKB-SubCell"/>
</dbReference>
<evidence type="ECO:0000256" key="6">
    <source>
        <dbReference type="ARBA" id="ARBA00023136"/>
    </source>
</evidence>
<reference evidence="10 11" key="1">
    <citation type="submission" date="2012-02" db="EMBL/GenBank/DDBJ databases">
        <title>Whole genome shotgun sequence of Mobilicoccus pelagius NBRC 104925.</title>
        <authorList>
            <person name="Yoshida Y."/>
            <person name="Hosoyama A."/>
            <person name="Tsuchikane K."/>
            <person name="Katsumata H."/>
            <person name="Yamazaki S."/>
            <person name="Fujita N."/>
        </authorList>
    </citation>
    <scope>NUCLEOTIDE SEQUENCE [LARGE SCALE GENOMIC DNA]</scope>
    <source>
        <strain evidence="10 11">NBRC 104925</strain>
    </source>
</reference>
<comment type="subcellular location">
    <subcellularLocation>
        <location evidence="1">Cell membrane</location>
        <topology evidence="1">Multi-pass membrane protein</topology>
    </subcellularLocation>
</comment>
<feature type="transmembrane region" description="Helical" evidence="8">
    <location>
        <begin position="62"/>
        <end position="83"/>
    </location>
</feature>
<keyword evidence="3" id="KW-1003">Cell membrane</keyword>
<protein>
    <recommendedName>
        <fullName evidence="9">VTT domain-containing protein</fullName>
    </recommendedName>
</protein>
<feature type="domain" description="VTT" evidence="9">
    <location>
        <begin position="44"/>
        <end position="171"/>
    </location>
</feature>
<dbReference type="PANTHER" id="PTHR42709">
    <property type="entry name" value="ALKALINE PHOSPHATASE LIKE PROTEIN"/>
    <property type="match status" value="1"/>
</dbReference>
<dbReference type="eggNOG" id="COG0586">
    <property type="taxonomic scope" value="Bacteria"/>
</dbReference>
<dbReference type="Pfam" id="PF09335">
    <property type="entry name" value="VTT_dom"/>
    <property type="match status" value="1"/>
</dbReference>
<evidence type="ECO:0000256" key="1">
    <source>
        <dbReference type="ARBA" id="ARBA00004651"/>
    </source>
</evidence>
<evidence type="ECO:0000256" key="5">
    <source>
        <dbReference type="ARBA" id="ARBA00022989"/>
    </source>
</evidence>
<evidence type="ECO:0000256" key="2">
    <source>
        <dbReference type="ARBA" id="ARBA00010792"/>
    </source>
</evidence>
<evidence type="ECO:0000259" key="9">
    <source>
        <dbReference type="Pfam" id="PF09335"/>
    </source>
</evidence>
<keyword evidence="6 8" id="KW-0472">Membrane</keyword>
<keyword evidence="4 8" id="KW-0812">Transmembrane</keyword>
<accession>H5URN7</accession>
<evidence type="ECO:0000256" key="4">
    <source>
        <dbReference type="ARBA" id="ARBA00022692"/>
    </source>
</evidence>
<evidence type="ECO:0000313" key="10">
    <source>
        <dbReference type="EMBL" id="GAB48395.1"/>
    </source>
</evidence>
<evidence type="ECO:0000256" key="7">
    <source>
        <dbReference type="SAM" id="MobiDB-lite"/>
    </source>
</evidence>
<feature type="transmembrane region" description="Helical" evidence="8">
    <location>
        <begin position="186"/>
        <end position="203"/>
    </location>
</feature>
<dbReference type="AlphaFoldDB" id="H5URN7"/>
<dbReference type="Proteomes" id="UP000004367">
    <property type="component" value="Unassembled WGS sequence"/>
</dbReference>
<gene>
    <name evidence="10" type="ORF">MOPEL_073_00350</name>
</gene>
<dbReference type="EMBL" id="BAFE01000052">
    <property type="protein sequence ID" value="GAB48395.1"/>
    <property type="molecule type" value="Genomic_DNA"/>
</dbReference>
<name>H5URN7_9MICO</name>
<organism evidence="10 11">
    <name type="scientific">Mobilicoccus pelagius NBRC 104925</name>
    <dbReference type="NCBI Taxonomy" id="1089455"/>
    <lineage>
        <taxon>Bacteria</taxon>
        <taxon>Bacillati</taxon>
        <taxon>Actinomycetota</taxon>
        <taxon>Actinomycetes</taxon>
        <taxon>Micrococcales</taxon>
        <taxon>Dermatophilaceae</taxon>
        <taxon>Mobilicoccus</taxon>
    </lineage>
</organism>
<dbReference type="InterPro" id="IPR051311">
    <property type="entry name" value="DedA_domain"/>
</dbReference>
<dbReference type="InterPro" id="IPR032816">
    <property type="entry name" value="VTT_dom"/>
</dbReference>